<accession>A0A7W8UL71</accession>
<organism evidence="1 2">
    <name type="scientific">Rhizobium lentis</name>
    <dbReference type="NCBI Taxonomy" id="1138194"/>
    <lineage>
        <taxon>Bacteria</taxon>
        <taxon>Pseudomonadati</taxon>
        <taxon>Pseudomonadota</taxon>
        <taxon>Alphaproteobacteria</taxon>
        <taxon>Hyphomicrobiales</taxon>
        <taxon>Rhizobiaceae</taxon>
        <taxon>Rhizobium/Agrobacterium group</taxon>
        <taxon>Rhizobium</taxon>
    </lineage>
</organism>
<gene>
    <name evidence="1" type="ORF">GGI59_001675</name>
</gene>
<proteinExistence type="predicted"/>
<name>A0A7W8UL71_9HYPH</name>
<comment type="caution">
    <text evidence="1">The sequence shown here is derived from an EMBL/GenBank/DDBJ whole genome shotgun (WGS) entry which is preliminary data.</text>
</comment>
<keyword evidence="2" id="KW-1185">Reference proteome</keyword>
<sequence>MKIALIGASGQAGSRILSEFAHVRQRLTVGY</sequence>
<protein>
    <submittedName>
        <fullName evidence="1">Putative NADH-flavin reductase</fullName>
    </submittedName>
</protein>
<evidence type="ECO:0000313" key="1">
    <source>
        <dbReference type="EMBL" id="MBB5560024.1"/>
    </source>
</evidence>
<dbReference type="EMBL" id="JACHBC010000003">
    <property type="protein sequence ID" value="MBB5560024.1"/>
    <property type="molecule type" value="Genomic_DNA"/>
</dbReference>
<evidence type="ECO:0000313" key="2">
    <source>
        <dbReference type="Proteomes" id="UP000528824"/>
    </source>
</evidence>
<dbReference type="AlphaFoldDB" id="A0A7W8UL71"/>
<reference evidence="1 2" key="1">
    <citation type="submission" date="2020-08" db="EMBL/GenBank/DDBJ databases">
        <title>Genomic Encyclopedia of Type Strains, Phase IV (KMG-V): Genome sequencing to study the core and pangenomes of soil and plant-associated prokaryotes.</title>
        <authorList>
            <person name="Whitman W."/>
        </authorList>
    </citation>
    <scope>NUCLEOTIDE SEQUENCE [LARGE SCALE GENOMIC DNA]</scope>
    <source>
        <strain evidence="1 2">SEMIA 4034</strain>
    </source>
</reference>
<dbReference type="Proteomes" id="UP000528824">
    <property type="component" value="Unassembled WGS sequence"/>
</dbReference>